<feature type="compositionally biased region" description="Acidic residues" evidence="1">
    <location>
        <begin position="165"/>
        <end position="218"/>
    </location>
</feature>
<dbReference type="KEGG" id="tasa:A1Q1_04553"/>
<evidence type="ECO:0000313" key="2">
    <source>
        <dbReference type="EMBL" id="EJT52342.1"/>
    </source>
</evidence>
<dbReference type="OrthoDB" id="5302806at2759"/>
<dbReference type="RefSeq" id="XP_014183461.1">
    <property type="nucleotide sequence ID" value="XM_014327986.1"/>
</dbReference>
<dbReference type="GeneID" id="25988066"/>
<protein>
    <submittedName>
        <fullName evidence="2">Uncharacterized protein</fullName>
    </submittedName>
</protein>
<sequence>MPTPDPGGLGTRLPPEIIELVVEQLALCPGRDSPHTKSGRQALATLMRVSHTFYNIVAPILYSRIVLTRNNADALFYGFKRSESVRKTRYVFESKEAYAAEFNKFRDLFLEPNEDEGSDEEEHSAQHDLHESHYADLDRCALNLTVRWRQGKPMPEDCGEHGNPFEDDEDSDEGEDSEYGEYSESEEYSGDTEDYSDYSQPEEDGDDDDAEVGVEVEEMITPPRSENDSEQDMSDYESLSETDDDAPFEPRAALDPGAESRERKQKLLLHCRVLHVLQLPSRDLMRDLAHVPWSMKPDHVIVSSRAVQRAIKSDVYRSIHKLGFEADDFLAKLFDFAEHTCITWPSDKAPTPKQLFRFVRRSEGIDNKVIKRIRKSADFDSHMARSLRLRGSATFHGLDSVSESCLYSPEGSKKRYFSRSQCKFGDVRMEGQSLILNLNDTAPDQPLPPHEYDTFEFISTGDIDLTALRKEVKPYTTGPHCLFMSAYYDNIIATAANYRLRARVTAAVEKLRRSRDVLEAYLDNRSSATPTDTRDAANADETYKWARITLRELEEYPGAHEDLFEDKLYDLFEEETANFPLTSERLKITALEDAEPCSACGRKDFEEEETLSSLIAATQSLPLMTTRMKC</sequence>
<evidence type="ECO:0000256" key="1">
    <source>
        <dbReference type="SAM" id="MobiDB-lite"/>
    </source>
</evidence>
<dbReference type="AlphaFoldDB" id="J6FAY8"/>
<gene>
    <name evidence="2" type="ORF">A1Q1_04553</name>
</gene>
<feature type="region of interest" description="Disordered" evidence="1">
    <location>
        <begin position="152"/>
        <end position="259"/>
    </location>
</feature>
<feature type="compositionally biased region" description="Basic and acidic residues" evidence="1">
    <location>
        <begin position="154"/>
        <end position="164"/>
    </location>
</feature>
<feature type="compositionally biased region" description="Acidic residues" evidence="1">
    <location>
        <begin position="228"/>
        <end position="247"/>
    </location>
</feature>
<proteinExistence type="predicted"/>
<evidence type="ECO:0000313" key="3">
    <source>
        <dbReference type="Proteomes" id="UP000002748"/>
    </source>
</evidence>
<accession>J6FAY8</accession>
<comment type="caution">
    <text evidence="2">The sequence shown here is derived from an EMBL/GenBank/DDBJ whole genome shotgun (WGS) entry which is preliminary data.</text>
</comment>
<dbReference type="Proteomes" id="UP000002748">
    <property type="component" value="Unassembled WGS sequence"/>
</dbReference>
<dbReference type="VEuPathDB" id="FungiDB:A1Q1_04553"/>
<reference evidence="2 3" key="1">
    <citation type="journal article" date="2012" name="Eukaryot. Cell">
        <title>Draft genome sequence of CBS 2479, the standard type strain of Trichosporon asahii.</title>
        <authorList>
            <person name="Yang R.Y."/>
            <person name="Li H.T."/>
            <person name="Zhu H."/>
            <person name="Zhou G.P."/>
            <person name="Wang M."/>
            <person name="Wang L."/>
        </authorList>
    </citation>
    <scope>NUCLEOTIDE SEQUENCE [LARGE SCALE GENOMIC DNA]</scope>
    <source>
        <strain evidence="3">ATCC 90039 / CBS 2479 / JCM 2466 / KCTC 7840 / NCYC 2677 / UAMH 7654</strain>
    </source>
</reference>
<dbReference type="EMBL" id="ALBS01000027">
    <property type="protein sequence ID" value="EJT52342.1"/>
    <property type="molecule type" value="Genomic_DNA"/>
</dbReference>
<dbReference type="HOGENOM" id="CLU_434246_0_0_1"/>
<organism evidence="2 3">
    <name type="scientific">Trichosporon asahii var. asahii (strain ATCC 90039 / CBS 2479 / JCM 2466 / KCTC 7840 / NBRC 103889/ NCYC 2677 / UAMH 7654)</name>
    <name type="common">Yeast</name>
    <dbReference type="NCBI Taxonomy" id="1186058"/>
    <lineage>
        <taxon>Eukaryota</taxon>
        <taxon>Fungi</taxon>
        <taxon>Dikarya</taxon>
        <taxon>Basidiomycota</taxon>
        <taxon>Agaricomycotina</taxon>
        <taxon>Tremellomycetes</taxon>
        <taxon>Trichosporonales</taxon>
        <taxon>Trichosporonaceae</taxon>
        <taxon>Trichosporon</taxon>
    </lineage>
</organism>
<name>J6FAY8_TRIAS</name>